<evidence type="ECO:0000256" key="2">
    <source>
        <dbReference type="ARBA" id="ARBA00004613"/>
    </source>
</evidence>
<keyword evidence="5" id="KW-0975">Bacterial flagellum</keyword>
<comment type="similarity">
    <text evidence="3">Belongs to the bacterial flagellin family.</text>
</comment>
<dbReference type="PANTHER" id="PTHR42792:SF1">
    <property type="entry name" value="FLAGELLAR HOOK-ASSOCIATED PROTEIN 3"/>
    <property type="match status" value="1"/>
</dbReference>
<evidence type="ECO:0000313" key="8">
    <source>
        <dbReference type="Proteomes" id="UP000504714"/>
    </source>
</evidence>
<proteinExistence type="inferred from homology"/>
<dbReference type="InterPro" id="IPR001492">
    <property type="entry name" value="Flagellin"/>
</dbReference>
<dbReference type="RefSeq" id="WP_176487323.1">
    <property type="nucleotide sequence ID" value="NZ_BLXO01000001.1"/>
</dbReference>
<comment type="subcellular location">
    <subcellularLocation>
        <location evidence="1">Bacterial flagellum</location>
    </subcellularLocation>
    <subcellularLocation>
        <location evidence="2">Secreted</location>
    </subcellularLocation>
</comment>
<dbReference type="Pfam" id="PF00669">
    <property type="entry name" value="Flagellin_N"/>
    <property type="match status" value="1"/>
</dbReference>
<gene>
    <name evidence="7" type="primary">flgL</name>
    <name evidence="7" type="ORF">RINTU1_06720</name>
</gene>
<evidence type="ECO:0000256" key="3">
    <source>
        <dbReference type="ARBA" id="ARBA00005709"/>
    </source>
</evidence>
<evidence type="ECO:0000259" key="6">
    <source>
        <dbReference type="Pfam" id="PF00669"/>
    </source>
</evidence>
<dbReference type="InterPro" id="IPR001029">
    <property type="entry name" value="Flagellin_N"/>
</dbReference>
<keyword evidence="7" id="KW-0969">Cilium</keyword>
<evidence type="ECO:0000313" key="7">
    <source>
        <dbReference type="EMBL" id="GFN45488.1"/>
    </source>
</evidence>
<organism evidence="7 8">
    <name type="scientific">Candidatus Regiella insecticola</name>
    <dbReference type="NCBI Taxonomy" id="138073"/>
    <lineage>
        <taxon>Bacteria</taxon>
        <taxon>Pseudomonadati</taxon>
        <taxon>Pseudomonadota</taxon>
        <taxon>Gammaproteobacteria</taxon>
        <taxon>Enterobacterales</taxon>
        <taxon>Enterobacteriaceae</taxon>
        <taxon>aphid secondary symbionts</taxon>
        <taxon>Candidatus Regiella</taxon>
    </lineage>
</organism>
<dbReference type="PANTHER" id="PTHR42792">
    <property type="entry name" value="FLAGELLIN"/>
    <property type="match status" value="1"/>
</dbReference>
<name>A0A6L2ZMR9_9ENTR</name>
<evidence type="ECO:0000256" key="1">
    <source>
        <dbReference type="ARBA" id="ARBA00004365"/>
    </source>
</evidence>
<dbReference type="Proteomes" id="UP000504714">
    <property type="component" value="Unassembled WGS sequence"/>
</dbReference>
<reference evidence="7 8" key="1">
    <citation type="submission" date="2020-06" db="EMBL/GenBank/DDBJ databases">
        <title>The genome sequence of Candidatus Regiella insecticola strain Tut.</title>
        <authorList>
            <person name="Nikoh N."/>
            <person name="Tsuchida T."/>
            <person name="Koga R."/>
            <person name="Oshima K."/>
            <person name="Hattori M."/>
            <person name="Fukatsu T."/>
        </authorList>
    </citation>
    <scope>NUCLEOTIDE SEQUENCE [LARGE SCALE GENOMIC DNA]</scope>
    <source>
        <strain evidence="7 8">Tut</strain>
    </source>
</reference>
<keyword evidence="7" id="KW-0282">Flagellum</keyword>
<dbReference type="AlphaFoldDB" id="A0A6L2ZMR9"/>
<keyword evidence="4" id="KW-0964">Secreted</keyword>
<feature type="domain" description="Flagellin N-terminal" evidence="6">
    <location>
        <begin position="9"/>
        <end position="140"/>
    </location>
</feature>
<comment type="caution">
    <text evidence="7">The sequence shown here is derived from an EMBL/GenBank/DDBJ whole genome shotgun (WGS) entry which is preliminary data.</text>
</comment>
<evidence type="ECO:0000256" key="4">
    <source>
        <dbReference type="ARBA" id="ARBA00022525"/>
    </source>
</evidence>
<dbReference type="GO" id="GO:0009288">
    <property type="term" value="C:bacterial-type flagellum"/>
    <property type="evidence" value="ECO:0007669"/>
    <property type="project" value="UniProtKB-SubCell"/>
</dbReference>
<dbReference type="GO" id="GO:0005576">
    <property type="term" value="C:extracellular region"/>
    <property type="evidence" value="ECO:0007669"/>
    <property type="project" value="UniProtKB-SubCell"/>
</dbReference>
<dbReference type="Gene3D" id="1.20.1330.10">
    <property type="entry name" value="f41 fragment of flagellin, N-terminal domain"/>
    <property type="match status" value="1"/>
</dbReference>
<protein>
    <submittedName>
        <fullName evidence="7">Flagellar hook-associated protein</fullName>
    </submittedName>
</protein>
<dbReference type="SUPFAM" id="SSF64518">
    <property type="entry name" value="Phase 1 flagellin"/>
    <property type="match status" value="1"/>
</dbReference>
<dbReference type="EMBL" id="BLXO01000001">
    <property type="protein sequence ID" value="GFN45488.1"/>
    <property type="molecule type" value="Genomic_DNA"/>
</dbReference>
<evidence type="ECO:0000256" key="5">
    <source>
        <dbReference type="ARBA" id="ARBA00023143"/>
    </source>
</evidence>
<dbReference type="GO" id="GO:0005198">
    <property type="term" value="F:structural molecule activity"/>
    <property type="evidence" value="ECO:0007669"/>
    <property type="project" value="InterPro"/>
</dbReference>
<keyword evidence="7" id="KW-0966">Cell projection</keyword>
<sequence length="307" mass="35247">MNNSVGFMENGMSNPIAVIQKEINQTFKQIENKKEVNFPSENPIASAYNTLIESEIKQLESYKEINQHLTSSFSRQNNYIGNIKETLDGIREILLRAANGVHFTEDRRVFGQELAGEIDQIMSSLNAQDEEGNYLFAGTKSHIPAVKEVNGSYSDNGNQQHKEVSVDKNRRMRTNVNITSAFSTNNDTRLDLLDRLKKLSDDMKQDKPLADYQDHINALLKPTENAINSIIEANSELAIRIKALVSLDEDQQTKIELHKNLSQQLVGMTEDKEYIYINRLFELHSIQEKYSKILSKKYEFNIWQTIR</sequence>
<accession>A0A6L2ZMR9</accession>